<reference evidence="3 5" key="2">
    <citation type="submission" date="2018-04" db="EMBL/GenBank/DDBJ databases">
        <title>Whole genome sequencing of Salmonella enterica.</title>
        <authorList>
            <person name="Bell R."/>
        </authorList>
    </citation>
    <scope>NUCLEOTIDE SEQUENCE [LARGE SCALE GENOMIC DNA]</scope>
    <source>
        <strain evidence="3 5">CFSAN058603</strain>
    </source>
</reference>
<accession>A0A3Y8Z3E6</accession>
<protein>
    <submittedName>
        <fullName evidence="3">Uncharacterized protein</fullName>
    </submittedName>
</protein>
<sequence length="243" mass="27615">MSKLQFDPHSPLAEYFSRTKIDGEFIKNDYGDRGEFVINSETGAISLLLKCKYTWVKNSDVKDDWTFIEKSLFIINVYTTVCSEWNGKIFFSVSGSSDFARKFQGKPLPFDIQMIPVNHGEHWDVTALKVRPGDDVRTYVIWGSRILHIDSEDVVAVRKCLDPAQTVCSNQINVPHEIGHMIGYHDDEYALDKSGKATTAYRSDAAALMNIGMELRSRYLEHVNTFLNVIIPDTYFTVLSVGK</sequence>
<dbReference type="Proteomes" id="UP000839682">
    <property type="component" value="Unassembled WGS sequence"/>
</dbReference>
<reference evidence="4" key="3">
    <citation type="submission" date="2018-04" db="EMBL/GenBank/DDBJ databases">
        <authorList>
            <person name="Bell R."/>
        </authorList>
    </citation>
    <scope>NUCLEOTIDE SEQUENCE</scope>
    <source>
        <strain evidence="4">CFSAN058598</strain>
    </source>
</reference>
<accession>A0A1U7FJW4</accession>
<dbReference type="EMBL" id="DAAODJ010000008">
    <property type="protein sequence ID" value="HAD2555310.1"/>
    <property type="molecule type" value="Genomic_DNA"/>
</dbReference>
<evidence type="ECO:0000313" key="3">
    <source>
        <dbReference type="EMBL" id="PUF81521.1"/>
    </source>
</evidence>
<reference evidence="2" key="1">
    <citation type="journal article" date="2018" name="Genome Biol.">
        <title>SKESA: strategic k-mer extension for scrupulous assemblies.</title>
        <authorList>
            <person name="Souvorov A."/>
            <person name="Agarwala R."/>
            <person name="Lipman D.J."/>
        </authorList>
    </citation>
    <scope>NUCLEOTIDE SEQUENCE</scope>
    <source>
        <strain evidence="2">Salmonella enterica subsp. enterica</strain>
    </source>
</reference>
<evidence type="ECO:0000313" key="4">
    <source>
        <dbReference type="EMBL" id="QXR53650.1"/>
    </source>
</evidence>
<dbReference type="EMBL" id="CP077696">
    <property type="protein sequence ID" value="QXR53650.1"/>
    <property type="molecule type" value="Genomic_DNA"/>
</dbReference>
<reference evidence="2" key="5">
    <citation type="submission" date="2019-01" db="EMBL/GenBank/DDBJ databases">
        <authorList>
            <consortium name="NCBI Pathogen Detection Project"/>
        </authorList>
    </citation>
    <scope>NUCLEOTIDE SEQUENCE</scope>
    <source>
        <strain evidence="2">Salmonella enterica subsp. enterica</strain>
    </source>
</reference>
<reference evidence="1" key="4">
    <citation type="submission" date="2018-07" db="EMBL/GenBank/DDBJ databases">
        <authorList>
            <person name="Ashton P.M."/>
            <person name="Dallman T."/>
            <person name="Nair S."/>
            <person name="De Pinna E."/>
            <person name="Peters T."/>
            <person name="Grant K."/>
        </authorList>
    </citation>
    <scope>NUCLEOTIDE SEQUENCE [LARGE SCALE GENOMIC DNA]</scope>
    <source>
        <strain evidence="1">440016</strain>
    </source>
</reference>
<reference evidence="4" key="6">
    <citation type="submission" date="2021-05" db="EMBL/GenBank/DDBJ databases">
        <title>Whole genome sequencing of cultured pathogen.</title>
        <authorList>
            <person name="Hoffmann M."/>
            <person name="Balkey M."/>
            <person name="Luo Y."/>
        </authorList>
    </citation>
    <scope>NUCLEOTIDE SEQUENCE</scope>
    <source>
        <strain evidence="4">CFSAN058598</strain>
    </source>
</reference>
<name>A0A1U7FJW4_SALET</name>
<dbReference type="RefSeq" id="WP_000040883.1">
    <property type="nucleotide sequence ID" value="NZ_CP037892.1"/>
</dbReference>
<gene>
    <name evidence="4" type="ORF">DAX72_018155</name>
    <name evidence="3" type="ORF">DAX91_06005</name>
    <name evidence="1" type="ORF">DSF98_25200</name>
    <name evidence="2" type="ORF">G1I47_18000</name>
</gene>
<evidence type="ECO:0000313" key="2">
    <source>
        <dbReference type="EMBL" id="HAD2555310.1"/>
    </source>
</evidence>
<dbReference type="AlphaFoldDB" id="A0A1U7FJW4"/>
<evidence type="ECO:0000313" key="5">
    <source>
        <dbReference type="Proteomes" id="UP000250700"/>
    </source>
</evidence>
<proteinExistence type="predicted"/>
<dbReference type="EMBL" id="AAACIV010000043">
    <property type="protein sequence ID" value="EAA7255908.1"/>
    <property type="molecule type" value="Genomic_DNA"/>
</dbReference>
<evidence type="ECO:0000313" key="1">
    <source>
        <dbReference type="EMBL" id="EAA7255908.1"/>
    </source>
</evidence>
<dbReference type="Proteomes" id="UP000250700">
    <property type="component" value="Unassembled WGS sequence"/>
</dbReference>
<organism evidence="3 5">
    <name type="scientific">Salmonella enterica I</name>
    <dbReference type="NCBI Taxonomy" id="59201"/>
    <lineage>
        <taxon>Bacteria</taxon>
        <taxon>Pseudomonadati</taxon>
        <taxon>Pseudomonadota</taxon>
        <taxon>Gammaproteobacteria</taxon>
        <taxon>Enterobacterales</taxon>
        <taxon>Enterobacteriaceae</taxon>
        <taxon>Salmonella</taxon>
    </lineage>
</organism>
<dbReference type="EMBL" id="QARU01000003">
    <property type="protein sequence ID" value="PUF81521.1"/>
    <property type="molecule type" value="Genomic_DNA"/>
</dbReference>